<evidence type="ECO:0000313" key="1">
    <source>
        <dbReference type="EMBL" id="MPY39872.1"/>
    </source>
</evidence>
<comment type="caution">
    <text evidence="1">The sequence shown here is derived from an EMBL/GenBank/DDBJ whole genome shotgun (WGS) entry which is preliminary data.</text>
</comment>
<sequence length="193" mass="21532">MYAIACSVPSPLHVRDFVRLAHRDYGRKIGTASANAVLSPDRRFCWAGQGTYALYRHGLLPGPRNLEGASRLVLLAVSEPMTVDALDYCLKQLGYRYNVASLKNAVRSSKWITWQPDGRWAHTVGEAAEAELRREIPVVPDSQHAAWTGLRDVLARDVRGFIAQRSQRLRSLGSPHRFGLNWDEDPGALTLPT</sequence>
<dbReference type="EMBL" id="VJZE01000035">
    <property type="protein sequence ID" value="MPY39872.1"/>
    <property type="molecule type" value="Genomic_DNA"/>
</dbReference>
<reference evidence="1 2" key="1">
    <citation type="submission" date="2019-07" db="EMBL/GenBank/DDBJ databases">
        <title>New species of Amycolatopsis and Streptomyces.</title>
        <authorList>
            <person name="Duangmal K."/>
            <person name="Teo W.F.A."/>
            <person name="Lipun K."/>
        </authorList>
    </citation>
    <scope>NUCLEOTIDE SEQUENCE [LARGE SCALE GENOMIC DNA]</scope>
    <source>
        <strain evidence="1 2">TISTR 2346</strain>
    </source>
</reference>
<keyword evidence="2" id="KW-1185">Reference proteome</keyword>
<proteinExistence type="predicted"/>
<protein>
    <submittedName>
        <fullName evidence="1">Uncharacterized protein</fullName>
    </submittedName>
</protein>
<dbReference type="Proteomes" id="UP000326979">
    <property type="component" value="Unassembled WGS sequence"/>
</dbReference>
<accession>A0A5N8VYH4</accession>
<dbReference type="RefSeq" id="WP_152781791.1">
    <property type="nucleotide sequence ID" value="NZ_BAABEQ010000008.1"/>
</dbReference>
<evidence type="ECO:0000313" key="2">
    <source>
        <dbReference type="Proteomes" id="UP000326979"/>
    </source>
</evidence>
<organism evidence="1 2">
    <name type="scientific">Streptomyces phyllanthi</name>
    <dbReference type="NCBI Taxonomy" id="1803180"/>
    <lineage>
        <taxon>Bacteria</taxon>
        <taxon>Bacillati</taxon>
        <taxon>Actinomycetota</taxon>
        <taxon>Actinomycetes</taxon>
        <taxon>Kitasatosporales</taxon>
        <taxon>Streptomycetaceae</taxon>
        <taxon>Streptomyces</taxon>
    </lineage>
</organism>
<dbReference type="AlphaFoldDB" id="A0A5N8VYH4"/>
<dbReference type="OrthoDB" id="4169798at2"/>
<gene>
    <name evidence="1" type="ORF">FNH04_08050</name>
</gene>
<name>A0A5N8VYH4_9ACTN</name>